<keyword evidence="3" id="KW-1185">Reference proteome</keyword>
<keyword evidence="1" id="KW-0812">Transmembrane</keyword>
<accession>A0A6M5YDP1</accession>
<keyword evidence="1" id="KW-1133">Transmembrane helix</keyword>
<name>A0A6M5YDP1_9BACT</name>
<gene>
    <name evidence="2" type="ORF">HNV11_23530</name>
</gene>
<evidence type="ECO:0000313" key="3">
    <source>
        <dbReference type="Proteomes" id="UP000502756"/>
    </source>
</evidence>
<dbReference type="AlphaFoldDB" id="A0A6M5YDP1"/>
<evidence type="ECO:0000313" key="2">
    <source>
        <dbReference type="EMBL" id="QJW92137.1"/>
    </source>
</evidence>
<dbReference type="RefSeq" id="WP_171741988.1">
    <property type="nucleotide sequence ID" value="NZ_CP053435.1"/>
</dbReference>
<dbReference type="EMBL" id="CP053435">
    <property type="protein sequence ID" value="QJW92137.1"/>
    <property type="molecule type" value="Genomic_DNA"/>
</dbReference>
<feature type="transmembrane region" description="Helical" evidence="1">
    <location>
        <begin position="106"/>
        <end position="129"/>
    </location>
</feature>
<keyword evidence="1" id="KW-0472">Membrane</keyword>
<reference evidence="2 3" key="1">
    <citation type="submission" date="2020-05" db="EMBL/GenBank/DDBJ databases">
        <title>Genome sequencing of Spirosoma sp. TS118.</title>
        <authorList>
            <person name="Lee J.-H."/>
            <person name="Jeong S."/>
            <person name="Zhao L."/>
            <person name="Jung J.-H."/>
            <person name="Kim M.-K."/>
            <person name="Lim S."/>
        </authorList>
    </citation>
    <scope>NUCLEOTIDE SEQUENCE [LARGE SCALE GENOMIC DNA]</scope>
    <source>
        <strain evidence="2 3">TS118</strain>
    </source>
</reference>
<dbReference type="KEGG" id="stae:HNV11_23530"/>
<sequence length="131" mass="15655">MSKHTDDLKAQIEHVLRWESSFHWRKRDFTLLSEQIWRHTQERVPTDELQAFWQSSTIPPSASLDSLARFVDYLDWADFCQRNRYGAVEADDETRLMHGRVWEIPMRWVIVICWLSVVASILVGVLLLWKR</sequence>
<organism evidence="2 3">
    <name type="scientific">Spirosoma taeanense</name>
    <dbReference type="NCBI Taxonomy" id="2735870"/>
    <lineage>
        <taxon>Bacteria</taxon>
        <taxon>Pseudomonadati</taxon>
        <taxon>Bacteroidota</taxon>
        <taxon>Cytophagia</taxon>
        <taxon>Cytophagales</taxon>
        <taxon>Cytophagaceae</taxon>
        <taxon>Spirosoma</taxon>
    </lineage>
</organism>
<proteinExistence type="predicted"/>
<evidence type="ECO:0000256" key="1">
    <source>
        <dbReference type="SAM" id="Phobius"/>
    </source>
</evidence>
<protein>
    <submittedName>
        <fullName evidence="2">Uncharacterized protein</fullName>
    </submittedName>
</protein>
<dbReference type="Proteomes" id="UP000502756">
    <property type="component" value="Chromosome"/>
</dbReference>